<dbReference type="InterPro" id="IPR011989">
    <property type="entry name" value="ARM-like"/>
</dbReference>
<protein>
    <recommendedName>
        <fullName evidence="1">Sister chromatid cohesion protein</fullName>
    </recommendedName>
</protein>
<dbReference type="RefSeq" id="XP_017992850.1">
    <property type="nucleotide sequence ID" value="XM_018136736.1"/>
</dbReference>
<feature type="region of interest" description="Disordered" evidence="2">
    <location>
        <begin position="1380"/>
        <end position="1412"/>
    </location>
</feature>
<dbReference type="GO" id="GO:0010468">
    <property type="term" value="P:regulation of gene expression"/>
    <property type="evidence" value="ECO:0007669"/>
    <property type="project" value="InterPro"/>
</dbReference>
<dbReference type="SUPFAM" id="SSF48371">
    <property type="entry name" value="ARM repeat"/>
    <property type="match status" value="1"/>
</dbReference>
<proteinExistence type="inferred from homology"/>
<dbReference type="Proteomes" id="UP000037751">
    <property type="component" value="Unassembled WGS sequence"/>
</dbReference>
<dbReference type="OrthoDB" id="418242at2759"/>
<keyword evidence="1" id="KW-0677">Repeat</keyword>
<dbReference type="GO" id="GO:0003682">
    <property type="term" value="F:chromatin binding"/>
    <property type="evidence" value="ECO:0007669"/>
    <property type="project" value="TreeGrafter"/>
</dbReference>
<dbReference type="GO" id="GO:0061775">
    <property type="term" value="F:cohesin loader activity"/>
    <property type="evidence" value="ECO:0007669"/>
    <property type="project" value="InterPro"/>
</dbReference>
<feature type="region of interest" description="Disordered" evidence="2">
    <location>
        <begin position="47"/>
        <end position="66"/>
    </location>
</feature>
<comment type="similarity">
    <text evidence="1">Belongs to the SCC2/Nipped-B family.</text>
</comment>
<dbReference type="GO" id="GO:0034087">
    <property type="term" value="P:establishment of mitotic sister chromatid cohesion"/>
    <property type="evidence" value="ECO:0007669"/>
    <property type="project" value="TreeGrafter"/>
</dbReference>
<name>A0A0M8MNN2_9BASI</name>
<comment type="subcellular location">
    <subcellularLocation>
        <location evidence="1">Nucleus</location>
    </subcellularLocation>
</comment>
<dbReference type="EMBL" id="LGAV01000002">
    <property type="protein sequence ID" value="KOS15218.1"/>
    <property type="molecule type" value="Genomic_DNA"/>
</dbReference>
<dbReference type="Pfam" id="PF20168">
    <property type="entry name" value="PDS5"/>
    <property type="match status" value="1"/>
</dbReference>
<accession>A0A0M8MNN2</accession>
<dbReference type="VEuPathDB" id="FungiDB:Malapachy_2244"/>
<sequence>MTRASDSEVVPSSSPIPSLQARSGVIELSSDGIEALVNDVPARLRASLSGSTNPRPEKHGLSVSDDDTNKKYARFETTLPDTSDIFALGWSDGWDLDDAQLFSDESLLLTSDAPPSSPIPTPDSLRAPQTPGEILLRFLDSLLAEEDECGPDATEFVMVGRSEGEIVILPRAAQQLYGLLSHCARETDKAILHGGKTTSSKPVHLLDVDTTKLQRLIALLDTTIRRTSILSLSAPLDEYTVRCCNAALICVRSCLLIFAYDQLPKFLFSEETLLLCVDTLKETLNQFILPLADACTMSPKKGLALKLEKNEISDSLQALLDIHFRQVCAATSMLEPLFCLSSLAMSETFTIRSVYLCIAPYISSDLAIGPKRAVHSHYLQVHALRPLRLASLATLRSIMARCSDQRVWIITQILSSSHLFPDMRQRKRWFRLSNGRSVYMMTAILLQLLQAASYCAPALLEQSYAWFDEAEIRADKEKPPSQEQQEFLHALASSLSGALVKNCNKSNELSIDDQPMTTVAAVVEDVLILLFLPDWPAASILLSTLTKTFIVALRETKGPKEIKNVALDQLGLIATSIRQAELAMQTKRAKRCGELQYMSDICRTCNVNALYDLDEAYRSIIYSMQHARKNDPATEAAARFVQAQYLYELALALRSLSCDDNATQEFLATLTTLSRRTEEAPSRLRKDSHILPQLVLHSTFFIPYSKVLHVILSQVNSQALSLRTRSMRALGSISHVDPSFLSNGDVRRVISEHMVDSGAAIRESCVAILGAFLLSCPKYIPTYYELFKSRMLDTAVSVRKRTVKFMHDVYYASDVNEVKTGAVLSLLQRMQDIDPTVQTMAFESLIQLWLGPTSKENVSTIMHQLLTACRVFHWRPSPLDEFLRRLGDERKDSEEIAKLAQVVDEMLLCCVTDEETLTSFRSWSYVVQAIASAHPNVVSITRAKQLLPYIENPESISDVERMEALLRIFIVCLPHMPRTALSFAKSLEDILAHMITHCRIHPSTSPFEAIVQCFCLTIAYQTHHKDRLDQMFDKCMRRFRRITSADTISASQKIVVYILAMLAGFTPSSVFDPGVTTLKILFSRLLQLYSTAACEGQQLMLAALGYLLRAHPTFFLDHAMIPIVHKELQGGNRKELLLQPLLDYLSNDEYGPQFGSESIREQLQGQAINDAGLASVLLQQFAEDILGVTLLFRYRTVQHMAMAILRIAIRQGLMHPVQCIPYLIALETSDDEMLCLQAAHLHRYLFARHASLLATRVKECVRMAGRIHDTSGRYPRGARVKDAFPEARFQTWFDIVSERRSSRLGFLRSLVHTMDVDMDRPCTEEDVACSLFVADNLATMEYRVAEEPLLVLYELAHLEASTAQSFTSLAQRRLRTAAHQRELSPLTDEEDEVAHSDASSEEDQALATGTDDAESMCPLKRSSIGSLALAAARIDIIRVLRKHIKHLYKLSESKCAKFEPDRRAPMGDRPIARMAVSDAAKALTPWTSDDIPRAHEEEQALEYLESFVAQEDDVVASESDSEYD</sequence>
<dbReference type="InterPro" id="IPR016024">
    <property type="entry name" value="ARM-type_fold"/>
</dbReference>
<evidence type="ECO:0000256" key="1">
    <source>
        <dbReference type="RuleBase" id="RU364107"/>
    </source>
</evidence>
<keyword evidence="1" id="KW-0131">Cell cycle</keyword>
<feature type="compositionally biased region" description="Low complexity" evidence="2">
    <location>
        <begin position="7"/>
        <end position="18"/>
    </location>
</feature>
<dbReference type="Pfam" id="PF12830">
    <property type="entry name" value="Nipped-B_C"/>
    <property type="match status" value="1"/>
</dbReference>
<dbReference type="PANTHER" id="PTHR21704:SF18">
    <property type="entry name" value="NIPPED-B-LIKE PROTEIN"/>
    <property type="match status" value="1"/>
</dbReference>
<dbReference type="PANTHER" id="PTHR21704">
    <property type="entry name" value="NIPPED-B-LIKE PROTEIN DELANGIN SCC2-RELATED"/>
    <property type="match status" value="1"/>
</dbReference>
<dbReference type="GeneID" id="28728611"/>
<dbReference type="GO" id="GO:0090694">
    <property type="term" value="C:Scc2-Scc4 cohesin loading complex"/>
    <property type="evidence" value="ECO:0007669"/>
    <property type="project" value="TreeGrafter"/>
</dbReference>
<evidence type="ECO:0000259" key="3">
    <source>
        <dbReference type="Pfam" id="PF12830"/>
    </source>
</evidence>
<evidence type="ECO:0000313" key="5">
    <source>
        <dbReference type="Proteomes" id="UP000037751"/>
    </source>
</evidence>
<reference evidence="4 5" key="1">
    <citation type="submission" date="2015-07" db="EMBL/GenBank/DDBJ databases">
        <title>Draft Genome Sequence of Malassezia furfur CBS1878 and Malassezia pachydermatis CBS1879.</title>
        <authorList>
            <person name="Triana S."/>
            <person name="Ohm R."/>
            <person name="Gonzalez A."/>
            <person name="DeCock H."/>
            <person name="Restrepo S."/>
            <person name="Celis A."/>
        </authorList>
    </citation>
    <scope>NUCLEOTIDE SEQUENCE [LARGE SCALE GENOMIC DNA]</scope>
    <source>
        <strain evidence="4 5">CBS 1879</strain>
    </source>
</reference>
<dbReference type="GO" id="GO:1990414">
    <property type="term" value="P:replication-born double-strand break repair via sister chromatid exchange"/>
    <property type="evidence" value="ECO:0007669"/>
    <property type="project" value="TreeGrafter"/>
</dbReference>
<dbReference type="GO" id="GO:0071169">
    <property type="term" value="P:establishment of protein localization to chromatin"/>
    <property type="evidence" value="ECO:0007669"/>
    <property type="project" value="TreeGrafter"/>
</dbReference>
<dbReference type="GO" id="GO:0140588">
    <property type="term" value="P:chromatin looping"/>
    <property type="evidence" value="ECO:0007669"/>
    <property type="project" value="InterPro"/>
</dbReference>
<gene>
    <name evidence="4" type="ORF">Malapachy_2244</name>
</gene>
<dbReference type="InterPro" id="IPR033031">
    <property type="entry name" value="Scc2/Nipped-B"/>
</dbReference>
<dbReference type="STRING" id="77020.A0A0M8MNN2"/>
<feature type="domain" description="Sister chromatid cohesion C-terminal" evidence="3">
    <location>
        <begin position="1174"/>
        <end position="1355"/>
    </location>
</feature>
<dbReference type="Gene3D" id="1.25.10.10">
    <property type="entry name" value="Leucine-rich Repeat Variant"/>
    <property type="match status" value="1"/>
</dbReference>
<feature type="region of interest" description="Disordered" evidence="2">
    <location>
        <begin position="1"/>
        <end position="22"/>
    </location>
</feature>
<dbReference type="InterPro" id="IPR024986">
    <property type="entry name" value="Nipped-B_C"/>
</dbReference>
<evidence type="ECO:0000256" key="2">
    <source>
        <dbReference type="SAM" id="MobiDB-lite"/>
    </source>
</evidence>
<keyword evidence="5" id="KW-1185">Reference proteome</keyword>
<comment type="caution">
    <text evidence="4">The sequence shown here is derived from an EMBL/GenBank/DDBJ whole genome shotgun (WGS) entry which is preliminary data.</text>
</comment>
<evidence type="ECO:0000313" key="4">
    <source>
        <dbReference type="EMBL" id="KOS15218.1"/>
    </source>
</evidence>
<keyword evidence="1" id="KW-0539">Nucleus</keyword>
<organism evidence="4 5">
    <name type="scientific">Malassezia pachydermatis</name>
    <dbReference type="NCBI Taxonomy" id="77020"/>
    <lineage>
        <taxon>Eukaryota</taxon>
        <taxon>Fungi</taxon>
        <taxon>Dikarya</taxon>
        <taxon>Basidiomycota</taxon>
        <taxon>Ustilaginomycotina</taxon>
        <taxon>Malasseziomycetes</taxon>
        <taxon>Malasseziales</taxon>
        <taxon>Malasseziaceae</taxon>
        <taxon>Malassezia</taxon>
    </lineage>
</organism>